<reference evidence="1 2" key="1">
    <citation type="journal article" date="2018" name="Biotechnol. Biofuels">
        <title>Integrative visual omics of the white-rot fungus Polyporus brumalis exposes the biotechnological potential of its oxidative enzymes for delignifying raw plant biomass.</title>
        <authorList>
            <person name="Miyauchi S."/>
            <person name="Rancon A."/>
            <person name="Drula E."/>
            <person name="Hage H."/>
            <person name="Chaduli D."/>
            <person name="Favel A."/>
            <person name="Grisel S."/>
            <person name="Henrissat B."/>
            <person name="Herpoel-Gimbert I."/>
            <person name="Ruiz-Duenas F.J."/>
            <person name="Chevret D."/>
            <person name="Hainaut M."/>
            <person name="Lin J."/>
            <person name="Wang M."/>
            <person name="Pangilinan J."/>
            <person name="Lipzen A."/>
            <person name="Lesage-Meessen L."/>
            <person name="Navarro D."/>
            <person name="Riley R."/>
            <person name="Grigoriev I.V."/>
            <person name="Zhou S."/>
            <person name="Raouche S."/>
            <person name="Rosso M.N."/>
        </authorList>
    </citation>
    <scope>NUCLEOTIDE SEQUENCE [LARGE SCALE GENOMIC DNA]</scope>
    <source>
        <strain evidence="1 2">BRFM 1820</strain>
    </source>
</reference>
<dbReference type="OrthoDB" id="2743123at2759"/>
<organism evidence="1 2">
    <name type="scientific">Lentinus brumalis</name>
    <dbReference type="NCBI Taxonomy" id="2498619"/>
    <lineage>
        <taxon>Eukaryota</taxon>
        <taxon>Fungi</taxon>
        <taxon>Dikarya</taxon>
        <taxon>Basidiomycota</taxon>
        <taxon>Agaricomycotina</taxon>
        <taxon>Agaricomycetes</taxon>
        <taxon>Polyporales</taxon>
        <taxon>Polyporaceae</taxon>
        <taxon>Lentinus</taxon>
    </lineage>
</organism>
<dbReference type="AlphaFoldDB" id="A0A371DE78"/>
<dbReference type="Proteomes" id="UP000256964">
    <property type="component" value="Unassembled WGS sequence"/>
</dbReference>
<proteinExistence type="predicted"/>
<sequence>MGKLIDYALAQLESLFPSSLAEWDERGSLESRYAIEALNLPGDRTGRDDPRRCCQLDPAVIRNGTTRADGTPERLSRKNIELIARAKQRLKEHGARMIEESRKKFKWSQYCSYTWAFEGCYDVILDLAYMEEEDGKEAWRDGDPLDNTFTGYIDDREDGEDYESREDFADCTGACSTCVEEVRDELAEMRAVVCNDSPAIAGADDEIGGWSMGV</sequence>
<dbReference type="EMBL" id="KZ857397">
    <property type="protein sequence ID" value="RDX50861.1"/>
    <property type="molecule type" value="Genomic_DNA"/>
</dbReference>
<name>A0A371DE78_9APHY</name>
<protein>
    <submittedName>
        <fullName evidence="1">Uncharacterized protein</fullName>
    </submittedName>
</protein>
<accession>A0A371DE78</accession>
<keyword evidence="2" id="KW-1185">Reference proteome</keyword>
<evidence type="ECO:0000313" key="1">
    <source>
        <dbReference type="EMBL" id="RDX50861.1"/>
    </source>
</evidence>
<gene>
    <name evidence="1" type="ORF">OH76DRAFT_1402076</name>
</gene>
<evidence type="ECO:0000313" key="2">
    <source>
        <dbReference type="Proteomes" id="UP000256964"/>
    </source>
</evidence>